<reference evidence="4 5" key="1">
    <citation type="submission" date="2020-10" db="EMBL/GenBank/DDBJ databases">
        <title>The Coptis chinensis genome and diversification of protoberbering-type alkaloids.</title>
        <authorList>
            <person name="Wang B."/>
            <person name="Shu S."/>
            <person name="Song C."/>
            <person name="Liu Y."/>
        </authorList>
    </citation>
    <scope>NUCLEOTIDE SEQUENCE [LARGE SCALE GENOMIC DNA]</scope>
    <source>
        <strain evidence="4">HL-2020</strain>
        <tissue evidence="4">Leaf</tissue>
    </source>
</reference>
<dbReference type="EMBL" id="JADFTS010000005">
    <property type="protein sequence ID" value="KAF9607054.1"/>
    <property type="molecule type" value="Genomic_DNA"/>
</dbReference>
<feature type="repeat" description="PPR" evidence="2">
    <location>
        <begin position="124"/>
        <end position="158"/>
    </location>
</feature>
<dbReference type="Pfam" id="PF20431">
    <property type="entry name" value="E_motif"/>
    <property type="match status" value="1"/>
</dbReference>
<evidence type="ECO:0000313" key="4">
    <source>
        <dbReference type="EMBL" id="KAF9607054.1"/>
    </source>
</evidence>
<dbReference type="GO" id="GO:0009451">
    <property type="term" value="P:RNA modification"/>
    <property type="evidence" value="ECO:0007669"/>
    <property type="project" value="InterPro"/>
</dbReference>
<dbReference type="NCBIfam" id="TIGR00756">
    <property type="entry name" value="PPR"/>
    <property type="match status" value="1"/>
</dbReference>
<organism evidence="4 5">
    <name type="scientific">Coptis chinensis</name>
    <dbReference type="NCBI Taxonomy" id="261450"/>
    <lineage>
        <taxon>Eukaryota</taxon>
        <taxon>Viridiplantae</taxon>
        <taxon>Streptophyta</taxon>
        <taxon>Embryophyta</taxon>
        <taxon>Tracheophyta</taxon>
        <taxon>Spermatophyta</taxon>
        <taxon>Magnoliopsida</taxon>
        <taxon>Ranunculales</taxon>
        <taxon>Ranunculaceae</taxon>
        <taxon>Coptidoideae</taxon>
        <taxon>Coptis</taxon>
    </lineage>
</organism>
<name>A0A835HYB1_9MAGN</name>
<accession>A0A835HYB1</accession>
<evidence type="ECO:0000313" key="5">
    <source>
        <dbReference type="Proteomes" id="UP000631114"/>
    </source>
</evidence>
<dbReference type="PANTHER" id="PTHR47926">
    <property type="entry name" value="PENTATRICOPEPTIDE REPEAT-CONTAINING PROTEIN"/>
    <property type="match status" value="1"/>
</dbReference>
<dbReference type="InterPro" id="IPR046960">
    <property type="entry name" value="PPR_At4g14850-like_plant"/>
</dbReference>
<dbReference type="GO" id="GO:0008270">
    <property type="term" value="F:zinc ion binding"/>
    <property type="evidence" value="ECO:0007669"/>
    <property type="project" value="InterPro"/>
</dbReference>
<comment type="caution">
    <text evidence="4">The sequence shown here is derived from an EMBL/GenBank/DDBJ whole genome shotgun (WGS) entry which is preliminary data.</text>
</comment>
<dbReference type="AlphaFoldDB" id="A0A835HYB1"/>
<evidence type="ECO:0000256" key="1">
    <source>
        <dbReference type="ARBA" id="ARBA00022737"/>
    </source>
</evidence>
<evidence type="ECO:0000259" key="3">
    <source>
        <dbReference type="Pfam" id="PF14432"/>
    </source>
</evidence>
<dbReference type="InterPro" id="IPR011990">
    <property type="entry name" value="TPR-like_helical_dom_sf"/>
</dbReference>
<proteinExistence type="predicted"/>
<dbReference type="Pfam" id="PF14432">
    <property type="entry name" value="DYW_deaminase"/>
    <property type="match status" value="1"/>
</dbReference>
<dbReference type="InterPro" id="IPR032867">
    <property type="entry name" value="DYW_dom"/>
</dbReference>
<dbReference type="InterPro" id="IPR046848">
    <property type="entry name" value="E_motif"/>
</dbReference>
<dbReference type="FunFam" id="1.25.40.10:FF:000031">
    <property type="entry name" value="Pentatricopeptide repeat-containing protein mitochondrial"/>
    <property type="match status" value="1"/>
</dbReference>
<dbReference type="Pfam" id="PF01535">
    <property type="entry name" value="PPR"/>
    <property type="match status" value="2"/>
</dbReference>
<dbReference type="OrthoDB" id="185373at2759"/>
<dbReference type="GO" id="GO:0003723">
    <property type="term" value="F:RNA binding"/>
    <property type="evidence" value="ECO:0007669"/>
    <property type="project" value="InterPro"/>
</dbReference>
<sequence length="431" mass="48125">MLDVSRYLFDQITEPDLATWNTILSAYAKSSTSNEDNSLSIETLFLFNEMQVSLTRPNEKTLVALIGACANLGVFNQGTWAHAYILRNNLELNRFVATALIEFYAKCGCLNLAKQVFERAVRKDTLCYNAMIGGFAIHGQSRGALDVFDRMRCDGVRPDDITLLVVMYACAHAGLVKDGRRIFNTMEDEYGIEPKLEHYGCLVDLLGRAGKLEEAKEAIRDMPMEPNAVVWRSLLGASRVHGNLELGQLALKNLIELEPETSGNYVLLSNMYASVNKWDDVEKVREVMKDQGVNKAPGSSFVEIGGAIHEFILGDKTHPHSKEIYMKLEEMNRKLHTYGHNASIKEVLFDIEEEEKEDALTYHSEKLAIAFALIASNSSVPIRIIKNLRDLMVSHPVFHPIPHQIDVPQQGGLERGGGGVIICSRDLVKSV</sequence>
<dbReference type="Gene3D" id="1.25.40.10">
    <property type="entry name" value="Tetratricopeptide repeat domain"/>
    <property type="match status" value="2"/>
</dbReference>
<feature type="domain" description="DYW" evidence="3">
    <location>
        <begin position="339"/>
        <end position="399"/>
    </location>
</feature>
<gene>
    <name evidence="4" type="ORF">IFM89_030827</name>
</gene>
<dbReference type="PANTHER" id="PTHR47926:SF450">
    <property type="entry name" value="DYW DOMAIN-CONTAINING PROTEIN"/>
    <property type="match status" value="1"/>
</dbReference>
<protein>
    <recommendedName>
        <fullName evidence="3">DYW domain-containing protein</fullName>
    </recommendedName>
</protein>
<dbReference type="InterPro" id="IPR002885">
    <property type="entry name" value="PPR_rpt"/>
</dbReference>
<dbReference type="InterPro" id="IPR046849">
    <property type="entry name" value="E2_motif"/>
</dbReference>
<dbReference type="Pfam" id="PF20430">
    <property type="entry name" value="Eplus_motif"/>
    <property type="match status" value="1"/>
</dbReference>
<dbReference type="PROSITE" id="PS51375">
    <property type="entry name" value="PPR"/>
    <property type="match status" value="1"/>
</dbReference>
<dbReference type="Pfam" id="PF13041">
    <property type="entry name" value="PPR_2"/>
    <property type="match status" value="1"/>
</dbReference>
<keyword evidence="5" id="KW-1185">Reference proteome</keyword>
<dbReference type="FunFam" id="1.25.40.10:FF:000366">
    <property type="entry name" value="Pentatricopeptide (PPR) repeat-containing protein"/>
    <property type="match status" value="1"/>
</dbReference>
<keyword evidence="1" id="KW-0677">Repeat</keyword>
<dbReference type="Proteomes" id="UP000631114">
    <property type="component" value="Unassembled WGS sequence"/>
</dbReference>
<evidence type="ECO:0000256" key="2">
    <source>
        <dbReference type="PROSITE-ProRule" id="PRU00708"/>
    </source>
</evidence>